<feature type="region of interest" description="Disordered" evidence="1">
    <location>
        <begin position="81"/>
        <end position="147"/>
    </location>
</feature>
<accession>A0A6J0MWW8</accession>
<dbReference type="InterPro" id="IPR006121">
    <property type="entry name" value="HMA_dom"/>
</dbReference>
<dbReference type="Gene3D" id="3.30.70.100">
    <property type="match status" value="2"/>
</dbReference>
<feature type="compositionally biased region" description="Basic and acidic residues" evidence="1">
    <location>
        <begin position="1"/>
        <end position="18"/>
    </location>
</feature>
<feature type="domain" description="HMA" evidence="2">
    <location>
        <begin position="144"/>
        <end position="215"/>
    </location>
</feature>
<dbReference type="PROSITE" id="PS50846">
    <property type="entry name" value="HMA_2"/>
    <property type="match status" value="2"/>
</dbReference>
<dbReference type="InterPro" id="IPR044594">
    <property type="entry name" value="HIPP01/3/5/6"/>
</dbReference>
<reference evidence="3" key="1">
    <citation type="journal article" date="2019" name="Database">
        <title>The radish genome database (RadishGD): an integrated information resource for radish genomics.</title>
        <authorList>
            <person name="Yu H.J."/>
            <person name="Baek S."/>
            <person name="Lee Y.J."/>
            <person name="Cho A."/>
            <person name="Mun J.H."/>
        </authorList>
    </citation>
    <scope>NUCLEOTIDE SEQUENCE [LARGE SCALE GENOMIC DNA]</scope>
    <source>
        <strain evidence="3">cv. WK10039</strain>
    </source>
</reference>
<evidence type="ECO:0000313" key="3">
    <source>
        <dbReference type="Proteomes" id="UP000504610"/>
    </source>
</evidence>
<evidence type="ECO:0000313" key="4">
    <source>
        <dbReference type="RefSeq" id="XP_018476962.1"/>
    </source>
</evidence>
<dbReference type="CDD" id="cd00371">
    <property type="entry name" value="HMA"/>
    <property type="match status" value="2"/>
</dbReference>
<reference evidence="4" key="2">
    <citation type="submission" date="2025-08" db="UniProtKB">
        <authorList>
            <consortium name="RefSeq"/>
        </authorList>
    </citation>
    <scope>IDENTIFICATION</scope>
    <source>
        <tissue evidence="4">Leaf</tissue>
    </source>
</reference>
<dbReference type="GO" id="GO:0046872">
    <property type="term" value="F:metal ion binding"/>
    <property type="evidence" value="ECO:0007669"/>
    <property type="project" value="InterPro"/>
</dbReference>
<evidence type="ECO:0000259" key="2">
    <source>
        <dbReference type="PROSITE" id="PS50846"/>
    </source>
</evidence>
<dbReference type="Pfam" id="PF00403">
    <property type="entry name" value="HMA"/>
    <property type="match status" value="2"/>
</dbReference>
<feature type="domain" description="HMA" evidence="2">
    <location>
        <begin position="19"/>
        <end position="82"/>
    </location>
</feature>
<dbReference type="InterPro" id="IPR036163">
    <property type="entry name" value="HMA_dom_sf"/>
</dbReference>
<dbReference type="RefSeq" id="XP_018476962.1">
    <property type="nucleotide sequence ID" value="XM_018621460.2"/>
</dbReference>
<keyword evidence="3" id="KW-1185">Reference proteome</keyword>
<dbReference type="SUPFAM" id="SSF55008">
    <property type="entry name" value="HMA, heavy metal-associated domain"/>
    <property type="match status" value="2"/>
</dbReference>
<dbReference type="Proteomes" id="UP000504610">
    <property type="component" value="Chromosome 3"/>
</dbReference>
<dbReference type="OrthoDB" id="773760at2759"/>
<dbReference type="GeneID" id="108848053"/>
<feature type="region of interest" description="Disordered" evidence="1">
    <location>
        <begin position="224"/>
        <end position="296"/>
    </location>
</feature>
<evidence type="ECO:0000256" key="1">
    <source>
        <dbReference type="SAM" id="MobiDB-lite"/>
    </source>
</evidence>
<proteinExistence type="predicted"/>
<sequence length="395" mass="42961">MGEKKEETATKPEGEKKPATITVMKLDMHCEGCGKKIKRLLKHYKGVEDVKIDYKDNKMTVVGNVDAEAIRDKVAGRIKRNVEIVSPKKEAPPPPPPSGGEKKVADEKPAEKKPADEKPAGDKKEEKKKDEGAKTAPPPAPPKENTVVLKTKLHCEGCEHKIKRIVNKIKGVNSVAIESAKDLVIVKGIIDVKQLTPYLNEKLKRTVEVVPPKKEEATTVAAVAAAAPAPAGGEKKDKGAGEKKESKDVVEKKDGGGGEKKESKDVGEKKDGGGEKKKEVAPAGVGDGGATVDVKKSEYSGYGYPPQPMYYYPPGQMYGQHYMMQGQSSQPYVQEPYANQGYVHESYTNQGYGQGYGQEAPPQPYMNHQGYADPYAHMRAPQMFSDENPEGCSVM</sequence>
<dbReference type="SMR" id="A0A6J0MWW8"/>
<organism evidence="3 4">
    <name type="scientific">Raphanus sativus</name>
    <name type="common">Radish</name>
    <name type="synonym">Raphanus raphanistrum var. sativus</name>
    <dbReference type="NCBI Taxonomy" id="3726"/>
    <lineage>
        <taxon>Eukaryota</taxon>
        <taxon>Viridiplantae</taxon>
        <taxon>Streptophyta</taxon>
        <taxon>Embryophyta</taxon>
        <taxon>Tracheophyta</taxon>
        <taxon>Spermatophyta</taxon>
        <taxon>Magnoliopsida</taxon>
        <taxon>eudicotyledons</taxon>
        <taxon>Gunneridae</taxon>
        <taxon>Pentapetalae</taxon>
        <taxon>rosids</taxon>
        <taxon>malvids</taxon>
        <taxon>Brassicales</taxon>
        <taxon>Brassicaceae</taxon>
        <taxon>Brassiceae</taxon>
        <taxon>Raphanus</taxon>
    </lineage>
</organism>
<feature type="compositionally biased region" description="Basic and acidic residues" evidence="1">
    <location>
        <begin position="81"/>
        <end position="91"/>
    </location>
</feature>
<feature type="compositionally biased region" description="Basic and acidic residues" evidence="1">
    <location>
        <begin position="233"/>
        <end position="280"/>
    </location>
</feature>
<dbReference type="PANTHER" id="PTHR46413:SF1">
    <property type="entry name" value="HEAVY METAL-ASSOCIATED ISOPRENYLATED PLANT PROTEIN 6"/>
    <property type="match status" value="1"/>
</dbReference>
<protein>
    <submittedName>
        <fullName evidence="4">Heavy metal-associated isoprenylated plant protein 6</fullName>
    </submittedName>
</protein>
<dbReference type="KEGG" id="rsz:108848053"/>
<feature type="region of interest" description="Disordered" evidence="1">
    <location>
        <begin position="1"/>
        <end position="20"/>
    </location>
</feature>
<feature type="compositionally biased region" description="Basic and acidic residues" evidence="1">
    <location>
        <begin position="100"/>
        <end position="133"/>
    </location>
</feature>
<gene>
    <name evidence="4" type="primary">LOC108848053</name>
</gene>
<dbReference type="AlphaFoldDB" id="A0A6J0MWW8"/>
<name>A0A6J0MWW8_RAPSA</name>
<dbReference type="PANTHER" id="PTHR46413">
    <property type="entry name" value="HEAVY METAL-ASSOCIATED ISOPRENYLATED PLANT PROTEIN 6"/>
    <property type="match status" value="1"/>
</dbReference>